<proteinExistence type="inferred from homology"/>
<comment type="caution">
    <text evidence="4">The sequence shown here is derived from an EMBL/GenBank/DDBJ whole genome shotgun (WGS) entry which is preliminary data.</text>
</comment>
<accession>A0A099NWA2</accession>
<dbReference type="Pfam" id="PF16035">
    <property type="entry name" value="Chalcone_2"/>
    <property type="match status" value="1"/>
</dbReference>
<dbReference type="SUPFAM" id="SSF54626">
    <property type="entry name" value="Chalcone isomerase"/>
    <property type="match status" value="1"/>
</dbReference>
<reference evidence="5" key="1">
    <citation type="journal article" date="2014" name="Microb. Cell Fact.">
        <title>Exploiting Issatchenkia orientalis SD108 for succinic acid production.</title>
        <authorList>
            <person name="Xiao H."/>
            <person name="Shao Z."/>
            <person name="Jiang Y."/>
            <person name="Dole S."/>
            <person name="Zhao H."/>
        </authorList>
    </citation>
    <scope>NUCLEOTIDE SEQUENCE [LARGE SCALE GENOMIC DNA]</scope>
    <source>
        <strain evidence="5">SD108</strain>
    </source>
</reference>
<dbReference type="VEuPathDB" id="FungiDB:C5L36_0C05640"/>
<dbReference type="AlphaFoldDB" id="A0A099NWA2"/>
<evidence type="ECO:0000256" key="2">
    <source>
        <dbReference type="ARBA" id="ARBA00018755"/>
    </source>
</evidence>
<dbReference type="Gene3D" id="3.50.70.10">
    <property type="match status" value="1"/>
</dbReference>
<evidence type="ECO:0000256" key="1">
    <source>
        <dbReference type="ARBA" id="ARBA00009111"/>
    </source>
</evidence>
<dbReference type="eggNOG" id="ENOG502RGD3">
    <property type="taxonomic scope" value="Eukaryota"/>
</dbReference>
<comment type="similarity">
    <text evidence="1">Belongs to the AIM18/AIM46 family.</text>
</comment>
<protein>
    <recommendedName>
        <fullName evidence="2">Altered inheritance of mitochondria protein 18, mitochondrial</fullName>
    </recommendedName>
</protein>
<feature type="domain" description="Chalcone isomerase" evidence="3">
    <location>
        <begin position="90"/>
        <end position="306"/>
    </location>
</feature>
<dbReference type="PANTHER" id="PTHR47284">
    <property type="entry name" value="FATTY-ACID-BINDING PROTEIN 2"/>
    <property type="match status" value="1"/>
</dbReference>
<dbReference type="InterPro" id="IPR036298">
    <property type="entry name" value="Chalcone_isomerase_sf"/>
</dbReference>
<dbReference type="Proteomes" id="UP000029867">
    <property type="component" value="Unassembled WGS sequence"/>
</dbReference>
<dbReference type="InterPro" id="IPR016088">
    <property type="entry name" value="Chalcone_isomerase_3-sand"/>
</dbReference>
<dbReference type="HOGENOM" id="CLU_038840_0_1_1"/>
<evidence type="ECO:0000313" key="5">
    <source>
        <dbReference type="Proteomes" id="UP000029867"/>
    </source>
</evidence>
<gene>
    <name evidence="4" type="ORF">JL09_g4619</name>
</gene>
<organism evidence="4 5">
    <name type="scientific">Pichia kudriavzevii</name>
    <name type="common">Yeast</name>
    <name type="synonym">Issatchenkia orientalis</name>
    <dbReference type="NCBI Taxonomy" id="4909"/>
    <lineage>
        <taxon>Eukaryota</taxon>
        <taxon>Fungi</taxon>
        <taxon>Dikarya</taxon>
        <taxon>Ascomycota</taxon>
        <taxon>Saccharomycotina</taxon>
        <taxon>Pichiomycetes</taxon>
        <taxon>Pichiales</taxon>
        <taxon>Pichiaceae</taxon>
        <taxon>Pichia</taxon>
    </lineage>
</organism>
<name>A0A099NWA2_PICKU</name>
<dbReference type="PANTHER" id="PTHR47284:SF3">
    <property type="entry name" value="FATTY-ACID-BINDING PROTEIN 2"/>
    <property type="match status" value="1"/>
</dbReference>
<dbReference type="GO" id="GO:0016872">
    <property type="term" value="F:intramolecular lyase activity"/>
    <property type="evidence" value="ECO:0007669"/>
    <property type="project" value="InterPro"/>
</dbReference>
<dbReference type="EMBL" id="JQFK01000101">
    <property type="protein sequence ID" value="KGK36232.1"/>
    <property type="molecule type" value="Genomic_DNA"/>
</dbReference>
<evidence type="ECO:0000313" key="4">
    <source>
        <dbReference type="EMBL" id="KGK36232.1"/>
    </source>
</evidence>
<sequence>MRFQATLLRAFRRTTRPAYGLSRFRCLSTSTAPKRHFHSQYGFILGATGVTLSTVYLLSKSLQSDDATDSVSVINSVDALPMTVKEPLQTNYDLIGYGIREVSFLKFKVYALGLYIAHDDVPLVSSILNSKFLESFYEDDVNSENQNKKHSENLSVALSDPNVSNILIKNLISSGVRFTARICAIRNTDLSHLRDGFIRTIKNNPNYKKIMKEKDQNEANRVIHGLDELRDVFNRAKVSARKNSLVYMEIDENQYIRVSVQTADKNGKHNEPRFIGTVHEPLVTELLFESYLGAEKPLVKSVQETCKNSLVTACS</sequence>
<dbReference type="InterPro" id="IPR016087">
    <property type="entry name" value="Chalcone_isomerase"/>
</dbReference>
<evidence type="ECO:0000259" key="3">
    <source>
        <dbReference type="Pfam" id="PF16035"/>
    </source>
</evidence>